<comment type="caution">
    <text evidence="1">The sequence shown here is derived from an EMBL/GenBank/DDBJ whole genome shotgun (WGS) entry which is preliminary data.</text>
</comment>
<keyword evidence="2" id="KW-1185">Reference proteome</keyword>
<evidence type="ECO:0000313" key="2">
    <source>
        <dbReference type="Proteomes" id="UP001234297"/>
    </source>
</evidence>
<proteinExistence type="predicted"/>
<protein>
    <submittedName>
        <fullName evidence="1">Uncharacterized protein</fullName>
    </submittedName>
</protein>
<organism evidence="1 2">
    <name type="scientific">Persea americana</name>
    <name type="common">Avocado</name>
    <dbReference type="NCBI Taxonomy" id="3435"/>
    <lineage>
        <taxon>Eukaryota</taxon>
        <taxon>Viridiplantae</taxon>
        <taxon>Streptophyta</taxon>
        <taxon>Embryophyta</taxon>
        <taxon>Tracheophyta</taxon>
        <taxon>Spermatophyta</taxon>
        <taxon>Magnoliopsida</taxon>
        <taxon>Magnoliidae</taxon>
        <taxon>Laurales</taxon>
        <taxon>Lauraceae</taxon>
        <taxon>Persea</taxon>
    </lineage>
</organism>
<gene>
    <name evidence="1" type="ORF">MRB53_026903</name>
</gene>
<name>A0ACC2LJB9_PERAE</name>
<sequence>MAAAGRELGFRKTGSCSLREETARVTLNRIRHQGHPYVELREDGKRFIFFCTLCLAPCYSDTVLHDHLNGNLHKQRYAAAKVTLFGPNPWPFDDGVFFFCTLPEKEQVSAVSSSQRDRVVNTNDGNLGIVINHSCFKASKAKDNGIGVNGSETYGYLNPDDCNSALVLNGYDKISSPIDNYRHLVIPGVLLNDEVSILAVRSIGYGQIGSRIRETNEMSNMISRMWCAWLGEGDSCEGSIAAADCDLSIITFSYTYDLGRKPVGSDLCLPPSSPHLELESTGSNAKKRKESFSEPEDMHEATGDHCGSTEEDCLALNDSTENALLLQKDSAANALTSDQYNNQLQHSRFISSKAVRRELRRQQRLAAERMCDVCQQRMLPGKDVATLLNRKTGNLACSSRNTNGAFHVFHTSCLIHWVLLCEFEILMDPSTNAENPQGSAPAKSRKKRAARSSKMKMVDSRMEVRKPHISSVFCPECQGTGVNIEGDQLEKPTIPLSEDCSTGLHFPSSSEESFQEKVLPLKKLHFYQALDRP</sequence>
<evidence type="ECO:0000313" key="1">
    <source>
        <dbReference type="EMBL" id="KAJ8633567.1"/>
    </source>
</evidence>
<dbReference type="EMBL" id="CM056816">
    <property type="protein sequence ID" value="KAJ8633567.1"/>
    <property type="molecule type" value="Genomic_DNA"/>
</dbReference>
<accession>A0ACC2LJB9</accession>
<reference evidence="1 2" key="1">
    <citation type="journal article" date="2022" name="Hortic Res">
        <title>A haplotype resolved chromosomal level avocado genome allows analysis of novel avocado genes.</title>
        <authorList>
            <person name="Nath O."/>
            <person name="Fletcher S.J."/>
            <person name="Hayward A."/>
            <person name="Shaw L.M."/>
            <person name="Masouleh A.K."/>
            <person name="Furtado A."/>
            <person name="Henry R.J."/>
            <person name="Mitter N."/>
        </authorList>
    </citation>
    <scope>NUCLEOTIDE SEQUENCE [LARGE SCALE GENOMIC DNA]</scope>
    <source>
        <strain evidence="2">cv. Hass</strain>
    </source>
</reference>
<dbReference type="Proteomes" id="UP001234297">
    <property type="component" value="Chromosome 8"/>
</dbReference>